<organism evidence="2 3">
    <name type="scientific">Pleuronectes platessa</name>
    <name type="common">European plaice</name>
    <dbReference type="NCBI Taxonomy" id="8262"/>
    <lineage>
        <taxon>Eukaryota</taxon>
        <taxon>Metazoa</taxon>
        <taxon>Chordata</taxon>
        <taxon>Craniata</taxon>
        <taxon>Vertebrata</taxon>
        <taxon>Euteleostomi</taxon>
        <taxon>Actinopterygii</taxon>
        <taxon>Neopterygii</taxon>
        <taxon>Teleostei</taxon>
        <taxon>Neoteleostei</taxon>
        <taxon>Acanthomorphata</taxon>
        <taxon>Carangaria</taxon>
        <taxon>Pleuronectiformes</taxon>
        <taxon>Pleuronectoidei</taxon>
        <taxon>Pleuronectidae</taxon>
        <taxon>Pleuronectes</taxon>
    </lineage>
</organism>
<keyword evidence="3" id="KW-1185">Reference proteome</keyword>
<evidence type="ECO:0000313" key="3">
    <source>
        <dbReference type="Proteomes" id="UP001153269"/>
    </source>
</evidence>
<reference evidence="2" key="1">
    <citation type="submission" date="2020-03" db="EMBL/GenBank/DDBJ databases">
        <authorList>
            <person name="Weist P."/>
        </authorList>
    </citation>
    <scope>NUCLEOTIDE SEQUENCE</scope>
</reference>
<name>A0A9N7VBR1_PLEPL</name>
<accession>A0A9N7VBR1</accession>
<evidence type="ECO:0000313" key="2">
    <source>
        <dbReference type="EMBL" id="CAB1446575.1"/>
    </source>
</evidence>
<dbReference type="Proteomes" id="UP001153269">
    <property type="component" value="Unassembled WGS sequence"/>
</dbReference>
<sequence>MPEYWEAGLCRPDVAAELLTAAHMVQFNPEQAPSRVPHPAGPQRSWSFSASRLQADLASLQLCRENISHHLNSFTSPHSDVKEPLQLLNHIYRGRPSLVATRGSTHSSTLSSSLSSTLTSTLSSSLSSTLSLSPQLLLTLHRYLLLSFKPTAGPTCVVSTEGPMRLSQTFPKAKHRAQYRRLQHRPQQWKSNTTETGNVCSLVCIELHFTSNCPRYVFDCVWYSCLVWGGEMMSMRGLYKQDGDGVFQSTDGGEPAVLQIQTTNPHLPNEGVCRSRADGGSGLLEQQRTHQSVVLSHSFDPGPLKALTETMGWEEVGSLNRDSCSFPTPAAYERPPPPPPPDGVPQAIPPLGGNVEVDDSDNIKHGGGGGGSDDVRKRLSSEERWSDS</sequence>
<protein>
    <submittedName>
        <fullName evidence="2">Uncharacterized protein</fullName>
    </submittedName>
</protein>
<comment type="caution">
    <text evidence="2">The sequence shown here is derived from an EMBL/GenBank/DDBJ whole genome shotgun (WGS) entry which is preliminary data.</text>
</comment>
<feature type="compositionally biased region" description="Basic and acidic residues" evidence="1">
    <location>
        <begin position="373"/>
        <end position="388"/>
    </location>
</feature>
<dbReference type="EMBL" id="CADEAL010003920">
    <property type="protein sequence ID" value="CAB1446575.1"/>
    <property type="molecule type" value="Genomic_DNA"/>
</dbReference>
<gene>
    <name evidence="2" type="ORF">PLEPLA_LOCUS34300</name>
</gene>
<evidence type="ECO:0000256" key="1">
    <source>
        <dbReference type="SAM" id="MobiDB-lite"/>
    </source>
</evidence>
<feature type="compositionally biased region" description="Pro residues" evidence="1">
    <location>
        <begin position="334"/>
        <end position="343"/>
    </location>
</feature>
<proteinExistence type="predicted"/>
<dbReference type="AlphaFoldDB" id="A0A9N7VBR1"/>
<feature type="region of interest" description="Disordered" evidence="1">
    <location>
        <begin position="319"/>
        <end position="388"/>
    </location>
</feature>